<protein>
    <submittedName>
        <fullName evidence="8">Xaa-his dipeptidase</fullName>
    </submittedName>
</protein>
<dbReference type="GO" id="GO:0008270">
    <property type="term" value="F:zinc ion binding"/>
    <property type="evidence" value="ECO:0007669"/>
    <property type="project" value="InterPro"/>
</dbReference>
<keyword evidence="4" id="KW-0378">Hydrolase</keyword>
<sequence length="462" mass="50160">MAYEQYVSRVDAFCAENRQNVIDAIKRLVDIPSVEGTPEPGMPYGPGPVKALAEGLKIAEEMGLATFNSENRIGWAELKGTSGKQIATITHVDVVPQGNGWTSDPFSMIQKQGWLIGRGVADDKGPSVLCLYALKFLKEQGMPLRYDVRVILGANEETGMQDVEYYLHTFKAPDFCFSPDAEFPVCNGEKGVFGATLVSEELNGNLLDFAGGVAHNVIPDRASCLVKADIHTLTEREGITLEEENGAVRIRGWGKGGHASMPAGTVNAIGLVVDYLLENHLLTEKEEQFLSFLRELHHGTDGSGVGIASKDDVFDPLTIIGGVIRMENGRIYQQVDSRYPTSITGEEIAQRLVEASNGTASIEDVSACEPFYCSADDPAIQALVSTYNEVTGENAKPFTMGGGTYARHFPRAVSFGPERLDTVLPEFGGPIHGANECANVDQLMEALKIYIIALLRLQDIEL</sequence>
<evidence type="ECO:0000256" key="6">
    <source>
        <dbReference type="ARBA" id="ARBA00022997"/>
    </source>
</evidence>
<dbReference type="GO" id="GO:0006508">
    <property type="term" value="P:proteolysis"/>
    <property type="evidence" value="ECO:0007669"/>
    <property type="project" value="UniProtKB-KW"/>
</dbReference>
<evidence type="ECO:0000313" key="8">
    <source>
        <dbReference type="EMBL" id="EJX08944.1"/>
    </source>
</evidence>
<evidence type="ECO:0000256" key="2">
    <source>
        <dbReference type="ARBA" id="ARBA00022670"/>
    </source>
</evidence>
<dbReference type="GO" id="GO:0008237">
    <property type="term" value="F:metallopeptidase activity"/>
    <property type="evidence" value="ECO:0007669"/>
    <property type="project" value="UniProtKB-KW"/>
</dbReference>
<dbReference type="GO" id="GO:0008777">
    <property type="term" value="F:acetylornithine deacetylase activity"/>
    <property type="evidence" value="ECO:0007669"/>
    <property type="project" value="TreeGrafter"/>
</dbReference>
<dbReference type="SUPFAM" id="SSF53187">
    <property type="entry name" value="Zn-dependent exopeptidases"/>
    <property type="match status" value="1"/>
</dbReference>
<dbReference type="Gene3D" id="3.30.70.360">
    <property type="match status" value="2"/>
</dbReference>
<dbReference type="Pfam" id="PF01546">
    <property type="entry name" value="Peptidase_M20"/>
    <property type="match status" value="1"/>
</dbReference>
<dbReference type="InterPro" id="IPR036264">
    <property type="entry name" value="Bact_exopeptidase_dim_dom"/>
</dbReference>
<dbReference type="PANTHER" id="PTHR43808">
    <property type="entry name" value="ACETYLORNITHINE DEACETYLASE"/>
    <property type="match status" value="1"/>
</dbReference>
<dbReference type="NCBIfam" id="TIGR01887">
    <property type="entry name" value="dipeptidaselike"/>
    <property type="match status" value="1"/>
</dbReference>
<dbReference type="GO" id="GO:0016805">
    <property type="term" value="F:dipeptidase activity"/>
    <property type="evidence" value="ECO:0007669"/>
    <property type="project" value="UniProtKB-KW"/>
</dbReference>
<keyword evidence="2" id="KW-0645">Protease</keyword>
<dbReference type="PANTHER" id="PTHR43808:SF31">
    <property type="entry name" value="N-ACETYL-L-CITRULLINE DEACETYLASE"/>
    <property type="match status" value="1"/>
</dbReference>
<keyword evidence="3" id="KW-0479">Metal-binding</keyword>
<dbReference type="SUPFAM" id="SSF55031">
    <property type="entry name" value="Bacterial exopeptidase dimerisation domain"/>
    <property type="match status" value="1"/>
</dbReference>
<comment type="cofactor">
    <cofactor evidence="1">
        <name>Zn(2+)</name>
        <dbReference type="ChEBI" id="CHEBI:29105"/>
    </cofactor>
</comment>
<keyword evidence="7" id="KW-0482">Metalloprotease</keyword>
<dbReference type="InterPro" id="IPR050072">
    <property type="entry name" value="Peptidase_M20A"/>
</dbReference>
<reference evidence="8" key="1">
    <citation type="journal article" date="2012" name="PLoS ONE">
        <title>Gene sets for utilization of primary and secondary nutrition supplies in the distal gut of endangered iberian lynx.</title>
        <authorList>
            <person name="Alcaide M."/>
            <person name="Messina E."/>
            <person name="Richter M."/>
            <person name="Bargiela R."/>
            <person name="Peplies J."/>
            <person name="Huws S.A."/>
            <person name="Newbold C.J."/>
            <person name="Golyshin P.N."/>
            <person name="Simon M.A."/>
            <person name="Lopez G."/>
            <person name="Yakimov M.M."/>
            <person name="Ferrer M."/>
        </authorList>
    </citation>
    <scope>NUCLEOTIDE SEQUENCE</scope>
</reference>
<keyword evidence="6" id="KW-0224">Dipeptidase</keyword>
<dbReference type="AlphaFoldDB" id="J9GMY8"/>
<evidence type="ECO:0000256" key="5">
    <source>
        <dbReference type="ARBA" id="ARBA00022833"/>
    </source>
</evidence>
<evidence type="ECO:0000256" key="3">
    <source>
        <dbReference type="ARBA" id="ARBA00022723"/>
    </source>
</evidence>
<evidence type="ECO:0000256" key="4">
    <source>
        <dbReference type="ARBA" id="ARBA00022801"/>
    </source>
</evidence>
<proteinExistence type="predicted"/>
<evidence type="ECO:0000256" key="1">
    <source>
        <dbReference type="ARBA" id="ARBA00001947"/>
    </source>
</evidence>
<dbReference type="EMBL" id="AMCI01000501">
    <property type="protein sequence ID" value="EJX08944.1"/>
    <property type="molecule type" value="Genomic_DNA"/>
</dbReference>
<dbReference type="InterPro" id="IPR002933">
    <property type="entry name" value="Peptidase_M20"/>
</dbReference>
<accession>J9GMY8</accession>
<evidence type="ECO:0000256" key="7">
    <source>
        <dbReference type="ARBA" id="ARBA00023049"/>
    </source>
</evidence>
<organism evidence="8">
    <name type="scientific">gut metagenome</name>
    <dbReference type="NCBI Taxonomy" id="749906"/>
    <lineage>
        <taxon>unclassified sequences</taxon>
        <taxon>metagenomes</taxon>
        <taxon>organismal metagenomes</taxon>
    </lineage>
</organism>
<dbReference type="Gene3D" id="3.40.630.10">
    <property type="entry name" value="Zn peptidases"/>
    <property type="match status" value="1"/>
</dbReference>
<gene>
    <name evidence="8" type="ORF">EVA_02946</name>
</gene>
<keyword evidence="5" id="KW-0862">Zinc</keyword>
<comment type="caution">
    <text evidence="8">The sequence shown here is derived from an EMBL/GenBank/DDBJ whole genome shotgun (WGS) entry which is preliminary data.</text>
</comment>
<dbReference type="InterPro" id="IPR010964">
    <property type="entry name" value="M20A_pepV-rel"/>
</dbReference>
<name>J9GMY8_9ZZZZ</name>
<dbReference type="GO" id="GO:0006526">
    <property type="term" value="P:L-arginine biosynthetic process"/>
    <property type="evidence" value="ECO:0007669"/>
    <property type="project" value="TreeGrafter"/>
</dbReference>